<keyword evidence="3" id="KW-0813">Transport</keyword>
<dbReference type="Proteomes" id="UP000487757">
    <property type="component" value="Unassembled WGS sequence"/>
</dbReference>
<evidence type="ECO:0000256" key="3">
    <source>
        <dbReference type="ARBA" id="ARBA00022448"/>
    </source>
</evidence>
<sequence>MRKLFLALTGIALLSISAQAQKVYDFVSVEKQPMYPGGIANFYKYLGSEIKYSEIAVKNKTEGKVFASFIVEKDGKLTDVQITRGLSKETDAEAKRVLEKSPKWEPGIAIGQPVRVRYNINVNFNLNNRGTDQKANLTKPMHRYPEYPGGQTKMYAYLAKNLKYPAQAKKDGTQGKVYLSFNVQKDGTLTDIKVMKGLSTETDNEALRVVKFSPRWNPGLNNGRPVTTKYQMAINFTLS</sequence>
<dbReference type="InterPro" id="IPR006260">
    <property type="entry name" value="TonB/TolA_C"/>
</dbReference>
<dbReference type="PANTHER" id="PTHR33446:SF2">
    <property type="entry name" value="PROTEIN TONB"/>
    <property type="match status" value="1"/>
</dbReference>
<evidence type="ECO:0000313" key="13">
    <source>
        <dbReference type="Proteomes" id="UP000487757"/>
    </source>
</evidence>
<feature type="signal peptide" evidence="10">
    <location>
        <begin position="1"/>
        <end position="20"/>
    </location>
</feature>
<evidence type="ECO:0000256" key="10">
    <source>
        <dbReference type="SAM" id="SignalP"/>
    </source>
</evidence>
<dbReference type="GO" id="GO:0055085">
    <property type="term" value="P:transmembrane transport"/>
    <property type="evidence" value="ECO:0007669"/>
    <property type="project" value="InterPro"/>
</dbReference>
<evidence type="ECO:0000256" key="4">
    <source>
        <dbReference type="ARBA" id="ARBA00022475"/>
    </source>
</evidence>
<organism evidence="12 13">
    <name type="scientific">Pedobacter petrophilus</name>
    <dbReference type="NCBI Taxonomy" id="1908241"/>
    <lineage>
        <taxon>Bacteria</taxon>
        <taxon>Pseudomonadati</taxon>
        <taxon>Bacteroidota</taxon>
        <taxon>Sphingobacteriia</taxon>
        <taxon>Sphingobacteriales</taxon>
        <taxon>Sphingobacteriaceae</taxon>
        <taxon>Pedobacter</taxon>
    </lineage>
</organism>
<dbReference type="NCBIfam" id="TIGR01352">
    <property type="entry name" value="tonB_Cterm"/>
    <property type="match status" value="2"/>
</dbReference>
<comment type="similarity">
    <text evidence="2">Belongs to the TonB family.</text>
</comment>
<comment type="subcellular location">
    <subcellularLocation>
        <location evidence="1">Cell inner membrane</location>
        <topology evidence="1">Single-pass membrane protein</topology>
        <orientation evidence="1">Periplasmic side</orientation>
    </subcellularLocation>
</comment>
<gene>
    <name evidence="12" type="ORF">GJU39_12535</name>
</gene>
<evidence type="ECO:0000256" key="7">
    <source>
        <dbReference type="ARBA" id="ARBA00022927"/>
    </source>
</evidence>
<evidence type="ECO:0000256" key="6">
    <source>
        <dbReference type="ARBA" id="ARBA00022692"/>
    </source>
</evidence>
<evidence type="ECO:0000313" key="12">
    <source>
        <dbReference type="EMBL" id="MRX76914.1"/>
    </source>
</evidence>
<dbReference type="RefSeq" id="WP_154281139.1">
    <property type="nucleotide sequence ID" value="NZ_JBHUJQ010000001.1"/>
</dbReference>
<accession>A0A7K0G0R1</accession>
<keyword evidence="10" id="KW-0732">Signal</keyword>
<dbReference type="GO" id="GO:0031992">
    <property type="term" value="F:energy transducer activity"/>
    <property type="evidence" value="ECO:0007669"/>
    <property type="project" value="TreeGrafter"/>
</dbReference>
<keyword evidence="13" id="KW-1185">Reference proteome</keyword>
<name>A0A7K0G0R1_9SPHI</name>
<dbReference type="PANTHER" id="PTHR33446">
    <property type="entry name" value="PROTEIN TONB-RELATED"/>
    <property type="match status" value="1"/>
</dbReference>
<dbReference type="InterPro" id="IPR051045">
    <property type="entry name" value="TonB-dependent_transducer"/>
</dbReference>
<feature type="domain" description="TonB C-terminal" evidence="11">
    <location>
        <begin position="149"/>
        <end position="239"/>
    </location>
</feature>
<feature type="chain" id="PRO_5029464583" evidence="10">
    <location>
        <begin position="21"/>
        <end position="239"/>
    </location>
</feature>
<evidence type="ECO:0000256" key="8">
    <source>
        <dbReference type="ARBA" id="ARBA00022989"/>
    </source>
</evidence>
<proteinExistence type="inferred from homology"/>
<dbReference type="OrthoDB" id="649093at2"/>
<dbReference type="SUPFAM" id="SSF74653">
    <property type="entry name" value="TolA/TonB C-terminal domain"/>
    <property type="match status" value="2"/>
</dbReference>
<keyword evidence="5" id="KW-0997">Cell inner membrane</keyword>
<protein>
    <submittedName>
        <fullName evidence="12">TonB family protein</fullName>
    </submittedName>
</protein>
<dbReference type="InterPro" id="IPR037682">
    <property type="entry name" value="TonB_C"/>
</dbReference>
<keyword evidence="6" id="KW-0812">Transmembrane</keyword>
<comment type="caution">
    <text evidence="12">The sequence shown here is derived from an EMBL/GenBank/DDBJ whole genome shotgun (WGS) entry which is preliminary data.</text>
</comment>
<evidence type="ECO:0000256" key="5">
    <source>
        <dbReference type="ARBA" id="ARBA00022519"/>
    </source>
</evidence>
<dbReference type="Gene3D" id="3.30.1150.10">
    <property type="match status" value="2"/>
</dbReference>
<evidence type="ECO:0000256" key="9">
    <source>
        <dbReference type="ARBA" id="ARBA00023136"/>
    </source>
</evidence>
<feature type="domain" description="TonB C-terminal" evidence="11">
    <location>
        <begin position="37"/>
        <end position="133"/>
    </location>
</feature>
<evidence type="ECO:0000256" key="2">
    <source>
        <dbReference type="ARBA" id="ARBA00006555"/>
    </source>
</evidence>
<keyword evidence="7" id="KW-0653">Protein transport</keyword>
<evidence type="ECO:0000256" key="1">
    <source>
        <dbReference type="ARBA" id="ARBA00004383"/>
    </source>
</evidence>
<dbReference type="GO" id="GO:0015031">
    <property type="term" value="P:protein transport"/>
    <property type="evidence" value="ECO:0007669"/>
    <property type="project" value="UniProtKB-KW"/>
</dbReference>
<evidence type="ECO:0000259" key="11">
    <source>
        <dbReference type="PROSITE" id="PS52015"/>
    </source>
</evidence>
<dbReference type="EMBL" id="WKKH01000017">
    <property type="protein sequence ID" value="MRX76914.1"/>
    <property type="molecule type" value="Genomic_DNA"/>
</dbReference>
<dbReference type="GO" id="GO:0098797">
    <property type="term" value="C:plasma membrane protein complex"/>
    <property type="evidence" value="ECO:0007669"/>
    <property type="project" value="TreeGrafter"/>
</dbReference>
<dbReference type="AlphaFoldDB" id="A0A7K0G0R1"/>
<reference evidence="12 13" key="1">
    <citation type="submission" date="2019-11" db="EMBL/GenBank/DDBJ databases">
        <title>Pedobacter petrophilus genome.</title>
        <authorList>
            <person name="Feldbauer M.J."/>
            <person name="Newman J.D."/>
        </authorList>
    </citation>
    <scope>NUCLEOTIDE SEQUENCE [LARGE SCALE GENOMIC DNA]</scope>
    <source>
        <strain evidence="12 13">LMG 29686</strain>
    </source>
</reference>
<keyword evidence="9" id="KW-0472">Membrane</keyword>
<keyword evidence="8" id="KW-1133">Transmembrane helix</keyword>
<dbReference type="PROSITE" id="PS52015">
    <property type="entry name" value="TONB_CTD"/>
    <property type="match status" value="2"/>
</dbReference>
<keyword evidence="4" id="KW-1003">Cell membrane</keyword>
<dbReference type="Pfam" id="PF03544">
    <property type="entry name" value="TonB_C"/>
    <property type="match status" value="2"/>
</dbReference>